<comment type="caution">
    <text evidence="7">The sequence shown here is derived from an EMBL/GenBank/DDBJ whole genome shotgun (WGS) entry which is preliminary data.</text>
</comment>
<proteinExistence type="predicted"/>
<dbReference type="PROSITE" id="PS50923">
    <property type="entry name" value="SUSHI"/>
    <property type="match status" value="1"/>
</dbReference>
<evidence type="ECO:0000256" key="3">
    <source>
        <dbReference type="ARBA" id="ARBA00022729"/>
    </source>
</evidence>
<dbReference type="InterPro" id="IPR051503">
    <property type="entry name" value="ComplSys_Reg/VirEntry_Med"/>
</dbReference>
<comment type="caution">
    <text evidence="5">Lacks conserved residue(s) required for the propagation of feature annotation.</text>
</comment>
<evidence type="ECO:0000256" key="1">
    <source>
        <dbReference type="ARBA" id="ARBA00004328"/>
    </source>
</evidence>
<dbReference type="AlphaFoldDB" id="A0A9D4FFF0"/>
<evidence type="ECO:0000256" key="5">
    <source>
        <dbReference type="PROSITE-ProRule" id="PRU00302"/>
    </source>
</evidence>
<organism evidence="7 8">
    <name type="scientific">Dreissena polymorpha</name>
    <name type="common">Zebra mussel</name>
    <name type="synonym">Mytilus polymorpha</name>
    <dbReference type="NCBI Taxonomy" id="45954"/>
    <lineage>
        <taxon>Eukaryota</taxon>
        <taxon>Metazoa</taxon>
        <taxon>Spiralia</taxon>
        <taxon>Lophotrochozoa</taxon>
        <taxon>Mollusca</taxon>
        <taxon>Bivalvia</taxon>
        <taxon>Autobranchia</taxon>
        <taxon>Heteroconchia</taxon>
        <taxon>Euheterodonta</taxon>
        <taxon>Imparidentia</taxon>
        <taxon>Neoheterodontei</taxon>
        <taxon>Myida</taxon>
        <taxon>Dreissenoidea</taxon>
        <taxon>Dreissenidae</taxon>
        <taxon>Dreissena</taxon>
    </lineage>
</organism>
<feature type="domain" description="Sushi" evidence="6">
    <location>
        <begin position="120"/>
        <end position="182"/>
    </location>
</feature>
<protein>
    <recommendedName>
        <fullName evidence="6">Sushi domain-containing protein</fullName>
    </recommendedName>
</protein>
<accession>A0A9D4FFF0</accession>
<dbReference type="SMART" id="SM00032">
    <property type="entry name" value="CCP"/>
    <property type="match status" value="1"/>
</dbReference>
<comment type="subcellular location">
    <subcellularLocation>
        <location evidence="1">Virion</location>
    </subcellularLocation>
</comment>
<dbReference type="Gene3D" id="2.10.70.10">
    <property type="entry name" value="Complement Module, domain 1"/>
    <property type="match status" value="1"/>
</dbReference>
<dbReference type="InterPro" id="IPR035976">
    <property type="entry name" value="Sushi/SCR/CCP_sf"/>
</dbReference>
<evidence type="ECO:0000313" key="7">
    <source>
        <dbReference type="EMBL" id="KAH3796378.1"/>
    </source>
</evidence>
<dbReference type="Pfam" id="PF00084">
    <property type="entry name" value="Sushi"/>
    <property type="match status" value="1"/>
</dbReference>
<dbReference type="InterPro" id="IPR000436">
    <property type="entry name" value="Sushi_SCR_CCP_dom"/>
</dbReference>
<dbReference type="PANTHER" id="PTHR45785">
    <property type="entry name" value="COMPLEMENT FACTOR H-RELATED"/>
    <property type="match status" value="1"/>
</dbReference>
<evidence type="ECO:0000259" key="6">
    <source>
        <dbReference type="PROSITE" id="PS50923"/>
    </source>
</evidence>
<dbReference type="CDD" id="cd00033">
    <property type="entry name" value="CCP"/>
    <property type="match status" value="1"/>
</dbReference>
<dbReference type="EMBL" id="JAIWYP010000007">
    <property type="protein sequence ID" value="KAH3796378.1"/>
    <property type="molecule type" value="Genomic_DNA"/>
</dbReference>
<feature type="disulfide bond" evidence="5">
    <location>
        <begin position="153"/>
        <end position="180"/>
    </location>
</feature>
<dbReference type="Proteomes" id="UP000828390">
    <property type="component" value="Unassembled WGS sequence"/>
</dbReference>
<gene>
    <name evidence="7" type="ORF">DPMN_149946</name>
</gene>
<sequence>MIRSVGIKTRAQPCQSFNLKHLNSMWGQLIIALACASKISAQDCVIPSGSQFSRASYRPYHGLTASGNTFYNAGERVNVGTWIRVVCNKDRQGDSVLNVSNHLCSAGNWSPALPVCQEYARCGAPPRVENATASERITPFITFPHQTVVHYKCNAGFDKHGTTSHVKCVDGEWTSADVICVETTTITSEITENVDITSQNNFRIPITTVGTIPLCTEPDIPYGKLVKNVSSGSYDVICDVGFKVISP</sequence>
<evidence type="ECO:0000256" key="2">
    <source>
        <dbReference type="ARBA" id="ARBA00022659"/>
    </source>
</evidence>
<keyword evidence="4 5" id="KW-1015">Disulfide bond</keyword>
<evidence type="ECO:0000313" key="8">
    <source>
        <dbReference type="Proteomes" id="UP000828390"/>
    </source>
</evidence>
<keyword evidence="2 5" id="KW-0768">Sushi</keyword>
<reference evidence="7" key="2">
    <citation type="submission" date="2020-11" db="EMBL/GenBank/DDBJ databases">
        <authorList>
            <person name="McCartney M.A."/>
            <person name="Auch B."/>
            <person name="Kono T."/>
            <person name="Mallez S."/>
            <person name="Becker A."/>
            <person name="Gohl D.M."/>
            <person name="Silverstein K.A.T."/>
            <person name="Koren S."/>
            <person name="Bechman K.B."/>
            <person name="Herman A."/>
            <person name="Abrahante J.E."/>
            <person name="Garbe J."/>
        </authorList>
    </citation>
    <scope>NUCLEOTIDE SEQUENCE</scope>
    <source>
        <strain evidence="7">Duluth1</strain>
        <tissue evidence="7">Whole animal</tissue>
    </source>
</reference>
<keyword evidence="8" id="KW-1185">Reference proteome</keyword>
<keyword evidence="3" id="KW-0732">Signal</keyword>
<dbReference type="PANTHER" id="PTHR45785:SF2">
    <property type="entry name" value="COMPLEMENT FACTOR H-RELATED"/>
    <property type="match status" value="1"/>
</dbReference>
<dbReference type="SUPFAM" id="SSF57535">
    <property type="entry name" value="Complement control module/SCR domain"/>
    <property type="match status" value="2"/>
</dbReference>
<reference evidence="7" key="1">
    <citation type="journal article" date="2019" name="bioRxiv">
        <title>The Genome of the Zebra Mussel, Dreissena polymorpha: A Resource for Invasive Species Research.</title>
        <authorList>
            <person name="McCartney M.A."/>
            <person name="Auch B."/>
            <person name="Kono T."/>
            <person name="Mallez S."/>
            <person name="Zhang Y."/>
            <person name="Obille A."/>
            <person name="Becker A."/>
            <person name="Abrahante J.E."/>
            <person name="Garbe J."/>
            <person name="Badalamenti J.P."/>
            <person name="Herman A."/>
            <person name="Mangelson H."/>
            <person name="Liachko I."/>
            <person name="Sullivan S."/>
            <person name="Sone E.D."/>
            <person name="Koren S."/>
            <person name="Silverstein K.A.T."/>
            <person name="Beckman K.B."/>
            <person name="Gohl D.M."/>
        </authorList>
    </citation>
    <scope>NUCLEOTIDE SEQUENCE</scope>
    <source>
        <strain evidence="7">Duluth1</strain>
        <tissue evidence="7">Whole animal</tissue>
    </source>
</reference>
<evidence type="ECO:0000256" key="4">
    <source>
        <dbReference type="ARBA" id="ARBA00023157"/>
    </source>
</evidence>
<name>A0A9D4FFF0_DREPO</name>
<dbReference type="PROSITE" id="PS51257">
    <property type="entry name" value="PROKAR_LIPOPROTEIN"/>
    <property type="match status" value="1"/>
</dbReference>